<dbReference type="EMBL" id="UZAI01000325">
    <property type="protein sequence ID" value="VDO51390.1"/>
    <property type="molecule type" value="Genomic_DNA"/>
</dbReference>
<dbReference type="InterPro" id="IPR000477">
    <property type="entry name" value="RT_dom"/>
</dbReference>
<dbReference type="PANTHER" id="PTHR21301:SF10">
    <property type="entry name" value="REVERSE TRANSCRIPTASE DOMAIN-CONTAINING PROTEIN"/>
    <property type="match status" value="1"/>
</dbReference>
<name>A0A183LCE3_9TREM</name>
<proteinExistence type="predicted"/>
<dbReference type="Pfam" id="PF00078">
    <property type="entry name" value="RVT_1"/>
    <property type="match status" value="1"/>
</dbReference>
<dbReference type="STRING" id="48269.A0A183LCE3"/>
<evidence type="ECO:0000313" key="1">
    <source>
        <dbReference type="EMBL" id="VDO51390.1"/>
    </source>
</evidence>
<dbReference type="PROSITE" id="PS50878">
    <property type="entry name" value="RT_POL"/>
    <property type="match status" value="1"/>
</dbReference>
<dbReference type="AlphaFoldDB" id="A0A183LCE3"/>
<reference evidence="1 2" key="1">
    <citation type="submission" date="2018-11" db="EMBL/GenBank/DDBJ databases">
        <authorList>
            <consortium name="Pathogen Informatics"/>
        </authorList>
    </citation>
    <scope>NUCLEOTIDE SEQUENCE [LARGE SCALE GENOMIC DNA]</scope>
    <source>
        <strain evidence="1 2">Zambia</strain>
    </source>
</reference>
<protein>
    <submittedName>
        <fullName evidence="1">Uncharacterized protein</fullName>
    </submittedName>
</protein>
<sequence length="489" mass="56756">METSDCFAYMRKGSEMIKLHTSGRQYKRMFYLNEQMNCIKWSSTNKRQSNSQRRSLRSCKLSPSFKNLRRITKSHIESTKLLITRLKDEASAFGKVINDLNIVCRIKFMNFIRNLQIKVCKDFHKSLSKTLIREHLCLGFPENPSKFIYNLSNIKLNNIEAEALSLGLKFHVPKTNTDRIDTEAQFESLFDQLKDLQSMNEEKKGWFKSKLVDIANQYFVSSTPKSNLLSREHLTALRNIKQNNEVMILRPDKGSGVVLMNKADYVTKMKQILDDQLRFKVNKSQKDLTDSTEKRINGMLRELLKRKMIGNSTYNDLKPRGSRLPHMYGLPKVHKHDVPLRPILSMINSPYHKVARWLAEKLEPVHRRLATYTLKDPFQFADRLNRTNVADKFMVSFDVTSLFTNIPLLETIDIICQNYDLLPLPAPEFKKLLLMCTTDVQFQFNNTIYRQIDSVAMGSPLGPILANIFMGSLENMVLKQTISKTTEYS</sequence>
<gene>
    <name evidence="1" type="ORF">SMRZ_LOCUS1468</name>
</gene>
<organism evidence="1 2">
    <name type="scientific">Schistosoma margrebowiei</name>
    <dbReference type="NCBI Taxonomy" id="48269"/>
    <lineage>
        <taxon>Eukaryota</taxon>
        <taxon>Metazoa</taxon>
        <taxon>Spiralia</taxon>
        <taxon>Lophotrochozoa</taxon>
        <taxon>Platyhelminthes</taxon>
        <taxon>Trematoda</taxon>
        <taxon>Digenea</taxon>
        <taxon>Strigeidida</taxon>
        <taxon>Schistosomatoidea</taxon>
        <taxon>Schistosomatidae</taxon>
        <taxon>Schistosoma</taxon>
    </lineage>
</organism>
<dbReference type="Gene3D" id="2.30.29.30">
    <property type="entry name" value="Pleckstrin-homology domain (PH domain)/Phosphotyrosine-binding domain (PTB)"/>
    <property type="match status" value="1"/>
</dbReference>
<dbReference type="InterPro" id="IPR011993">
    <property type="entry name" value="PH-like_dom_sf"/>
</dbReference>
<dbReference type="Proteomes" id="UP000277204">
    <property type="component" value="Unassembled WGS sequence"/>
</dbReference>
<keyword evidence="2" id="KW-1185">Reference proteome</keyword>
<evidence type="ECO:0000313" key="2">
    <source>
        <dbReference type="Proteomes" id="UP000277204"/>
    </source>
</evidence>
<accession>A0A183LCE3</accession>
<dbReference type="PANTHER" id="PTHR21301">
    <property type="entry name" value="REVERSE TRANSCRIPTASE"/>
    <property type="match status" value="1"/>
</dbReference>